<evidence type="ECO:0000256" key="1">
    <source>
        <dbReference type="SAM" id="Coils"/>
    </source>
</evidence>
<comment type="caution">
    <text evidence="2">The sequence shown here is derived from an EMBL/GenBank/DDBJ whole genome shotgun (WGS) entry which is preliminary data.</text>
</comment>
<proteinExistence type="predicted"/>
<accession>A0ABR9ZNE5</accession>
<dbReference type="Proteomes" id="UP000614200">
    <property type="component" value="Unassembled WGS sequence"/>
</dbReference>
<dbReference type="EMBL" id="JADKNH010000001">
    <property type="protein sequence ID" value="MBF4691929.1"/>
    <property type="molecule type" value="Genomic_DNA"/>
</dbReference>
<keyword evidence="3" id="KW-1185">Reference proteome</keyword>
<keyword evidence="1" id="KW-0175">Coiled coil</keyword>
<evidence type="ECO:0000313" key="3">
    <source>
        <dbReference type="Proteomes" id="UP000614200"/>
    </source>
</evidence>
<dbReference type="RefSeq" id="WP_194700158.1">
    <property type="nucleotide sequence ID" value="NZ_JADKNH010000001.1"/>
</dbReference>
<name>A0ABR9ZNE5_9FIRM</name>
<feature type="coiled-coil region" evidence="1">
    <location>
        <begin position="29"/>
        <end position="74"/>
    </location>
</feature>
<gene>
    <name evidence="2" type="ORF">ISU02_02310</name>
</gene>
<evidence type="ECO:0000313" key="2">
    <source>
        <dbReference type="EMBL" id="MBF4691929.1"/>
    </source>
</evidence>
<sequence>MKKLEVTQTLLIAFAVLFFILYLSSNAALKEARALNASLNEDLLMQKNQYTSEIDKLNTTVVNLKTLIDKRKEEYDTLHESYHKLVMQLPVIADFELSLIEKEGITEPRAITTDLMNHFELIPYDGVLGGTMMFTQVYLLNDQWVFARFEDGHIMGSAIYQYEISSDQSIQWKLIKSMLY</sequence>
<reference evidence="2 3" key="1">
    <citation type="submission" date="2020-11" db="EMBL/GenBank/DDBJ databases">
        <title>Fusibacter basophilias sp. nov.</title>
        <authorList>
            <person name="Qiu D."/>
        </authorList>
    </citation>
    <scope>NUCLEOTIDE SEQUENCE [LARGE SCALE GENOMIC DNA]</scope>
    <source>
        <strain evidence="2 3">Q10-2</strain>
    </source>
</reference>
<organism evidence="2 3">
    <name type="scientific">Fusibacter ferrireducens</name>
    <dbReference type="NCBI Taxonomy" id="2785058"/>
    <lineage>
        <taxon>Bacteria</taxon>
        <taxon>Bacillati</taxon>
        <taxon>Bacillota</taxon>
        <taxon>Clostridia</taxon>
        <taxon>Eubacteriales</taxon>
        <taxon>Eubacteriales Family XII. Incertae Sedis</taxon>
        <taxon>Fusibacter</taxon>
    </lineage>
</organism>
<protein>
    <submittedName>
        <fullName evidence="2">Uncharacterized protein</fullName>
    </submittedName>
</protein>